<reference evidence="1 2" key="1">
    <citation type="submission" date="2019-04" db="EMBL/GenBank/DDBJ databases">
        <authorList>
            <person name="Feng G."/>
            <person name="Zhang J."/>
            <person name="Zhu H."/>
        </authorList>
    </citation>
    <scope>NUCLEOTIDE SEQUENCE [LARGE SCALE GENOMIC DNA]</scope>
    <source>
        <strain evidence="1 2">92R-1</strain>
    </source>
</reference>
<evidence type="ECO:0000313" key="1">
    <source>
        <dbReference type="EMBL" id="TGE05596.1"/>
    </source>
</evidence>
<dbReference type="RefSeq" id="WP_135435909.1">
    <property type="nucleotide sequence ID" value="NZ_SRLA01000004.1"/>
</dbReference>
<dbReference type="Gene3D" id="1.10.287.1080">
    <property type="entry name" value="MazG-like"/>
    <property type="match status" value="1"/>
</dbReference>
<comment type="caution">
    <text evidence="1">The sequence shown here is derived from an EMBL/GenBank/DDBJ whole genome shotgun (WGS) entry which is preliminary data.</text>
</comment>
<organism evidence="1 2">
    <name type="scientific">Hymenobacter fodinae</name>
    <dbReference type="NCBI Taxonomy" id="2510796"/>
    <lineage>
        <taxon>Bacteria</taxon>
        <taxon>Pseudomonadati</taxon>
        <taxon>Bacteroidota</taxon>
        <taxon>Cytophagia</taxon>
        <taxon>Cytophagales</taxon>
        <taxon>Hymenobacteraceae</taxon>
        <taxon>Hymenobacter</taxon>
    </lineage>
</organism>
<dbReference type="EMBL" id="SRLA01000004">
    <property type="protein sequence ID" value="TGE05596.1"/>
    <property type="molecule type" value="Genomic_DNA"/>
</dbReference>
<keyword evidence="2" id="KW-1185">Reference proteome</keyword>
<dbReference type="OrthoDB" id="1086666at2"/>
<sequence length="204" mass="22771">MQTINLLELIPRCHEAAKAKGFWDVRPNAGQLLMLVIGELGEAQEADRKGRNAGALDIDRLVAMSNGTYHAPQSSEDYPWFFKSTVKDTVGDELADAYIRLCDFAGGFNLDLALISIQKCDPNHWVIGTDNFGDALLTCVQAVMDMQKVRLRTGFANNCMEGPLADALTWIEVLARQHHVDLATHIDLKLRYNATRERLHGKAY</sequence>
<protein>
    <submittedName>
        <fullName evidence="1">Uncharacterized protein</fullName>
    </submittedName>
</protein>
<name>A0A4Z0P5E4_9BACT</name>
<dbReference type="AlphaFoldDB" id="A0A4Z0P5E4"/>
<dbReference type="Proteomes" id="UP000298337">
    <property type="component" value="Unassembled WGS sequence"/>
</dbReference>
<proteinExistence type="predicted"/>
<accession>A0A4Z0P5E4</accession>
<gene>
    <name evidence="1" type="ORF">EU556_20050</name>
</gene>
<evidence type="ECO:0000313" key="2">
    <source>
        <dbReference type="Proteomes" id="UP000298337"/>
    </source>
</evidence>